<organism evidence="2 3">
    <name type="scientific">Butyrivibrio proteoclasticus (strain ATCC 51982 / DSM 14932 / B316)</name>
    <name type="common">Clostridium proteoclasticum</name>
    <dbReference type="NCBI Taxonomy" id="515622"/>
    <lineage>
        <taxon>Bacteria</taxon>
        <taxon>Bacillati</taxon>
        <taxon>Bacillota</taxon>
        <taxon>Clostridia</taxon>
        <taxon>Lachnospirales</taxon>
        <taxon>Lachnospiraceae</taxon>
        <taxon>Butyrivibrio</taxon>
    </lineage>
</organism>
<dbReference type="Proteomes" id="UP000001299">
    <property type="component" value="Plasmid pCY186"/>
</dbReference>
<dbReference type="SUPFAM" id="SSF50249">
    <property type="entry name" value="Nucleic acid-binding proteins"/>
    <property type="match status" value="1"/>
</dbReference>
<evidence type="ECO:0000313" key="2">
    <source>
        <dbReference type="EMBL" id="ADL36477.1"/>
    </source>
</evidence>
<dbReference type="AlphaFoldDB" id="E0S4Z5"/>
<dbReference type="eggNOG" id="COG1278">
    <property type="taxonomic scope" value="Bacteria"/>
</dbReference>
<dbReference type="KEGG" id="bpb:bpr_IV112"/>
<feature type="domain" description="CSD" evidence="1">
    <location>
        <begin position="1"/>
        <end position="62"/>
    </location>
</feature>
<dbReference type="RefSeq" id="WP_013283125.1">
    <property type="nucleotide sequence ID" value="NC_014390.1"/>
</dbReference>
<dbReference type="InterPro" id="IPR002059">
    <property type="entry name" value="CSP_DNA-bd"/>
</dbReference>
<dbReference type="EMBL" id="CP001813">
    <property type="protein sequence ID" value="ADL36477.1"/>
    <property type="molecule type" value="Genomic_DNA"/>
</dbReference>
<dbReference type="InterPro" id="IPR012340">
    <property type="entry name" value="NA-bd_OB-fold"/>
</dbReference>
<sequence length="286" mass="33293">MDGIIKKYYDDRGFGFIKADDRDFFFHVSDVVNGTNSIVTGIRVRFDVGSNNKGEKAENVKIISDSKFITIDNTRIKMSNIKEYGVSKAKPSYKTYVYTLEEYKETQQEPKKKGIIEALIEFSMEMNREANRNVSRTVPRKYILKKTTELVDVCDVAPYEGGIWSCDLDEPFIAMIDNFEYYDKWLKYEDRINNTSTETSKKPFDAGDRHTRKIVRDDSFVGHVFASKCELIKGDFFLREEDFVKVAGEEYLYVTTYQGDNFVFYASNIDIKKNIDMLDQYFSSLE</sequence>
<dbReference type="InterPro" id="IPR011129">
    <property type="entry name" value="CSD"/>
</dbReference>
<evidence type="ECO:0000259" key="1">
    <source>
        <dbReference type="PROSITE" id="PS51857"/>
    </source>
</evidence>
<reference evidence="2 3" key="1">
    <citation type="journal article" date="2010" name="PLoS ONE">
        <title>The glycobiome of the rumen bacterium Butyrivibrio proteoclasticus B316(T) highlights adaptation to a polysaccharide-rich environment.</title>
        <authorList>
            <person name="Kelly W.J."/>
            <person name="Leahy S.C."/>
            <person name="Altermann E."/>
            <person name="Yeoman C.J."/>
            <person name="Dunne J.C."/>
            <person name="Kong Z."/>
            <person name="Pacheco D.M."/>
            <person name="Li D."/>
            <person name="Noel S.J."/>
            <person name="Moon C.D."/>
            <person name="Cookson A.L."/>
            <person name="Attwood G.T."/>
        </authorList>
    </citation>
    <scope>NUCLEOTIDE SEQUENCE [LARGE SCALE GENOMIC DNA]</scope>
    <source>
        <strain evidence="3">ATCC 51982 / DSM 14932 / B316</strain>
        <plasmid evidence="3">Plasmid pCY186</plasmid>
    </source>
</reference>
<dbReference type="PROSITE" id="PS51857">
    <property type="entry name" value="CSD_2"/>
    <property type="match status" value="1"/>
</dbReference>
<geneLocation type="plasmid" evidence="2 3">
    <name>pCY186</name>
</geneLocation>
<keyword evidence="2" id="KW-0614">Plasmid</keyword>
<proteinExistence type="predicted"/>
<dbReference type="GO" id="GO:0003676">
    <property type="term" value="F:nucleic acid binding"/>
    <property type="evidence" value="ECO:0007669"/>
    <property type="project" value="InterPro"/>
</dbReference>
<name>E0S4Z5_BUTPB</name>
<dbReference type="HOGENOM" id="CLU_972116_0_0_9"/>
<dbReference type="Pfam" id="PF00313">
    <property type="entry name" value="CSD"/>
    <property type="match status" value="1"/>
</dbReference>
<dbReference type="Gene3D" id="2.40.50.140">
    <property type="entry name" value="Nucleic acid-binding proteins"/>
    <property type="match status" value="1"/>
</dbReference>
<dbReference type="SMART" id="SM00357">
    <property type="entry name" value="CSP"/>
    <property type="match status" value="1"/>
</dbReference>
<gene>
    <name evidence="2" type="primary">cspD3</name>
    <name evidence="2" type="ordered locus">bpr_IV112</name>
</gene>
<protein>
    <submittedName>
        <fullName evidence="2">Cold shock domain protein CspD3</fullName>
    </submittedName>
</protein>
<accession>E0S4Z5</accession>
<evidence type="ECO:0000313" key="3">
    <source>
        <dbReference type="Proteomes" id="UP000001299"/>
    </source>
</evidence>
<keyword evidence="3" id="KW-1185">Reference proteome</keyword>